<dbReference type="Gene3D" id="3.40.1350.10">
    <property type="match status" value="1"/>
</dbReference>
<keyword evidence="2" id="KW-0540">Nuclease</keyword>
<keyword evidence="2" id="KW-0255">Endonuclease</keyword>
<reference evidence="3 4" key="1">
    <citation type="submission" date="2019-11" db="EMBL/GenBank/DDBJ databases">
        <authorList>
            <person name="Holert J."/>
        </authorList>
    </citation>
    <scope>NUCLEOTIDE SEQUENCE [LARGE SCALE GENOMIC DNA]</scope>
    <source>
        <strain evidence="2">BC3_2A</strain>
        <strain evidence="1">SB11_1A</strain>
    </source>
</reference>
<dbReference type="OrthoDB" id="570199at2"/>
<accession>A0A5S9NV87</accession>
<dbReference type="EMBL" id="CACSIK010000001">
    <property type="protein sequence ID" value="CAA0088569.1"/>
    <property type="molecule type" value="Genomic_DNA"/>
</dbReference>
<dbReference type="GO" id="GO:0016787">
    <property type="term" value="F:hydrolase activity"/>
    <property type="evidence" value="ECO:0007669"/>
    <property type="project" value="UniProtKB-KW"/>
</dbReference>
<dbReference type="GO" id="GO:0003676">
    <property type="term" value="F:nucleic acid binding"/>
    <property type="evidence" value="ECO:0007669"/>
    <property type="project" value="InterPro"/>
</dbReference>
<dbReference type="EC" id="3.1.-.-" evidence="2"/>
<evidence type="ECO:0000313" key="2">
    <source>
        <dbReference type="EMBL" id="CAA0094647.1"/>
    </source>
</evidence>
<name>A0A5S9NV87_9GAMM</name>
<dbReference type="Proteomes" id="UP000435877">
    <property type="component" value="Unassembled WGS sequence"/>
</dbReference>
<keyword evidence="2" id="KW-0378">Hydrolase</keyword>
<evidence type="ECO:0000313" key="3">
    <source>
        <dbReference type="Proteomes" id="UP000435877"/>
    </source>
</evidence>
<gene>
    <name evidence="2" type="primary">nucS_2</name>
    <name evidence="1" type="ORF">IHBHHGIJ_01568</name>
    <name evidence="2" type="ORF">KFEGEMFD_01170</name>
</gene>
<evidence type="ECO:0000313" key="4">
    <source>
        <dbReference type="Proteomes" id="UP000439591"/>
    </source>
</evidence>
<dbReference type="InterPro" id="IPR011856">
    <property type="entry name" value="tRNA_endonuc-like_dom_sf"/>
</dbReference>
<protein>
    <submittedName>
        <fullName evidence="2">Endonuclease NucS</fullName>
        <ecNumber evidence="2">3.1.-.-</ecNumber>
    </submittedName>
</protein>
<dbReference type="RefSeq" id="WP_159268228.1">
    <property type="nucleotide sequence ID" value="NZ_CACSIK010000001.1"/>
</dbReference>
<dbReference type="EMBL" id="CACSIM010000002">
    <property type="protein sequence ID" value="CAA0094647.1"/>
    <property type="molecule type" value="Genomic_DNA"/>
</dbReference>
<keyword evidence="3" id="KW-1185">Reference proteome</keyword>
<dbReference type="AlphaFoldDB" id="A0A5S9NV87"/>
<sequence>MPIYELSEEGISAMPKTTFAAQNIRERDDLQRYLKSQIDIIAPHTMVIAEEFGDWDVSRRRIDLLCLDKAANLVVIELKRTEDGGHMELQAVRYSAMVSTMTFEQVIEAHRRYLDANKIEEDAEQRILDFLDWSEPDDDSFAQDVRIVLASAEFSKELTCAVLWLNEKGLDIRCVKMEPYSDGTRVLLDVQQVIPLPETEQFQVQVRHKKQREQQARSQVGRDRSTFSGSVGGIPFEGLNKRRLMLHLVSALINSGNATPEQLSSLIYWRENALFKRYQGELSADEFKEKIMVGDVGGQVARVDRFFHTDDQLFRVAGGTYALTNQWGARTAEAVKLIVEKYTELQIVVTVN</sequence>
<organism evidence="2 4">
    <name type="scientific">Zhongshania aliphaticivorans</name>
    <dbReference type="NCBI Taxonomy" id="1470434"/>
    <lineage>
        <taxon>Bacteria</taxon>
        <taxon>Pseudomonadati</taxon>
        <taxon>Pseudomonadota</taxon>
        <taxon>Gammaproteobacteria</taxon>
        <taxon>Cellvibrionales</taxon>
        <taxon>Spongiibacteraceae</taxon>
        <taxon>Zhongshania</taxon>
    </lineage>
</organism>
<dbReference type="GO" id="GO:0004519">
    <property type="term" value="F:endonuclease activity"/>
    <property type="evidence" value="ECO:0007669"/>
    <property type="project" value="UniProtKB-KW"/>
</dbReference>
<evidence type="ECO:0000313" key="1">
    <source>
        <dbReference type="EMBL" id="CAA0088569.1"/>
    </source>
</evidence>
<dbReference type="Proteomes" id="UP000439591">
    <property type="component" value="Unassembled WGS sequence"/>
</dbReference>
<proteinExistence type="predicted"/>